<dbReference type="SUPFAM" id="SSF51905">
    <property type="entry name" value="FAD/NAD(P)-binding domain"/>
    <property type="match status" value="1"/>
</dbReference>
<accession>A0AAU9R1N4</accession>
<evidence type="ECO:0000313" key="2">
    <source>
        <dbReference type="Proteomes" id="UP001295440"/>
    </source>
</evidence>
<sequence length="58" mass="6187">MAEKETKKTVKNIIIGFGKGGKTLAKFLGQQGEEVLLVEKSAKMYGGTCINIACRPSA</sequence>
<reference evidence="1" key="1">
    <citation type="submission" date="2022-02" db="EMBL/GenBank/DDBJ databases">
        <authorList>
            <person name="Deutsch MARIE S."/>
        </authorList>
    </citation>
    <scope>NUCLEOTIDE SEQUENCE</scope>
    <source>
        <strain evidence="1">CIRM-BIA865</strain>
    </source>
</reference>
<dbReference type="PRINTS" id="PR00411">
    <property type="entry name" value="PNDRDTASEI"/>
</dbReference>
<gene>
    <name evidence="1" type="ORF">LDD865_1275</name>
</gene>
<dbReference type="InterPro" id="IPR036188">
    <property type="entry name" value="FAD/NAD-bd_sf"/>
</dbReference>
<name>A0AAU9R1N4_9LACO</name>
<organism evidence="1 2">
    <name type="scientific">Lactobacillus delbrueckii subsp. delbrueckii</name>
    <dbReference type="NCBI Taxonomy" id="83684"/>
    <lineage>
        <taxon>Bacteria</taxon>
        <taxon>Bacillati</taxon>
        <taxon>Bacillota</taxon>
        <taxon>Bacilli</taxon>
        <taxon>Lactobacillales</taxon>
        <taxon>Lactobacillaceae</taxon>
        <taxon>Lactobacillus</taxon>
    </lineage>
</organism>
<protein>
    <recommendedName>
        <fullName evidence="3">Pyridine nucleotide-disulfide oxidoreductase</fullName>
    </recommendedName>
</protein>
<dbReference type="EMBL" id="OV915080">
    <property type="protein sequence ID" value="CAH1706432.1"/>
    <property type="molecule type" value="Genomic_DNA"/>
</dbReference>
<dbReference type="Gene3D" id="3.50.50.60">
    <property type="entry name" value="FAD/NAD(P)-binding domain"/>
    <property type="match status" value="1"/>
</dbReference>
<evidence type="ECO:0000313" key="1">
    <source>
        <dbReference type="EMBL" id="CAH1706432.1"/>
    </source>
</evidence>
<proteinExistence type="predicted"/>
<evidence type="ECO:0008006" key="3">
    <source>
        <dbReference type="Google" id="ProtNLM"/>
    </source>
</evidence>
<dbReference type="AlphaFoldDB" id="A0AAU9R1N4"/>
<dbReference type="Proteomes" id="UP001295440">
    <property type="component" value="Chromosome"/>
</dbReference>